<feature type="coiled-coil region" evidence="1">
    <location>
        <begin position="54"/>
        <end position="88"/>
    </location>
</feature>
<dbReference type="Proteomes" id="UP000244855">
    <property type="component" value="Unassembled WGS sequence"/>
</dbReference>
<evidence type="ECO:0000313" key="2">
    <source>
        <dbReference type="EMBL" id="PVI05698.1"/>
    </source>
</evidence>
<dbReference type="EMBL" id="KZ805312">
    <property type="protein sequence ID" value="PVI05698.1"/>
    <property type="molecule type" value="Genomic_DNA"/>
</dbReference>
<evidence type="ECO:0000313" key="3">
    <source>
        <dbReference type="Proteomes" id="UP000244855"/>
    </source>
</evidence>
<name>A0A2V1E542_9PLEO</name>
<organism evidence="2 3">
    <name type="scientific">Periconia macrospinosa</name>
    <dbReference type="NCBI Taxonomy" id="97972"/>
    <lineage>
        <taxon>Eukaryota</taxon>
        <taxon>Fungi</taxon>
        <taxon>Dikarya</taxon>
        <taxon>Ascomycota</taxon>
        <taxon>Pezizomycotina</taxon>
        <taxon>Dothideomycetes</taxon>
        <taxon>Pleosporomycetidae</taxon>
        <taxon>Pleosporales</taxon>
        <taxon>Massarineae</taxon>
        <taxon>Periconiaceae</taxon>
        <taxon>Periconia</taxon>
    </lineage>
</organism>
<sequence length="147" mass="17648">MQRATAGQKRPLDSDYEYTIPKKPCNSNEKLERLKVENTVIYISQFQKQEQAIESVYREKLEEQKRENRRLQRQYDCLMQDYRQTREDLRTMGKETDTLLKRGRDLGRENNMLADVNRTLDARVSKLEAEKKKMKEKIEYAGRVLRN</sequence>
<proteinExistence type="predicted"/>
<reference evidence="2 3" key="1">
    <citation type="journal article" date="2018" name="Sci. Rep.">
        <title>Comparative genomics provides insights into the lifestyle and reveals functional heterogeneity of dark septate endophytic fungi.</title>
        <authorList>
            <person name="Knapp D.G."/>
            <person name="Nemeth J.B."/>
            <person name="Barry K."/>
            <person name="Hainaut M."/>
            <person name="Henrissat B."/>
            <person name="Johnson J."/>
            <person name="Kuo A."/>
            <person name="Lim J.H.P."/>
            <person name="Lipzen A."/>
            <person name="Nolan M."/>
            <person name="Ohm R.A."/>
            <person name="Tamas L."/>
            <person name="Grigoriev I.V."/>
            <person name="Spatafora J.W."/>
            <person name="Nagy L.G."/>
            <person name="Kovacs G.M."/>
        </authorList>
    </citation>
    <scope>NUCLEOTIDE SEQUENCE [LARGE SCALE GENOMIC DNA]</scope>
    <source>
        <strain evidence="2 3">DSE2036</strain>
    </source>
</reference>
<accession>A0A2V1E542</accession>
<keyword evidence="1" id="KW-0175">Coiled coil</keyword>
<evidence type="ECO:0000256" key="1">
    <source>
        <dbReference type="SAM" id="Coils"/>
    </source>
</evidence>
<dbReference type="AlphaFoldDB" id="A0A2V1E542"/>
<gene>
    <name evidence="2" type="ORF">DM02DRAFT_724831</name>
</gene>
<protein>
    <submittedName>
        <fullName evidence="2">Uncharacterized protein</fullName>
    </submittedName>
</protein>
<keyword evidence="3" id="KW-1185">Reference proteome</keyword>